<accession>X1KHU8</accession>
<reference evidence="2" key="1">
    <citation type="journal article" date="2014" name="Front. Microbiol.">
        <title>High frequency of phylogenetically diverse reductive dehalogenase-homologous genes in deep subseafloor sedimentary metagenomes.</title>
        <authorList>
            <person name="Kawai M."/>
            <person name="Futagami T."/>
            <person name="Toyoda A."/>
            <person name="Takaki Y."/>
            <person name="Nishi S."/>
            <person name="Hori S."/>
            <person name="Arai W."/>
            <person name="Tsubouchi T."/>
            <person name="Morono Y."/>
            <person name="Uchiyama I."/>
            <person name="Ito T."/>
            <person name="Fujiyama A."/>
            <person name="Inagaki F."/>
            <person name="Takami H."/>
        </authorList>
    </citation>
    <scope>NUCLEOTIDE SEQUENCE</scope>
    <source>
        <strain evidence="2">Expedition CK06-06</strain>
    </source>
</reference>
<proteinExistence type="predicted"/>
<name>X1KHU8_9ZZZZ</name>
<evidence type="ECO:0000259" key="1">
    <source>
        <dbReference type="Pfam" id="PF01909"/>
    </source>
</evidence>
<evidence type="ECO:0000313" key="2">
    <source>
        <dbReference type="EMBL" id="GAH89714.1"/>
    </source>
</evidence>
<dbReference type="EMBL" id="BARU01037776">
    <property type="protein sequence ID" value="GAH89714.1"/>
    <property type="molecule type" value="Genomic_DNA"/>
</dbReference>
<sequence>MLDKSSNSVKVVFADKANVVRQLKDYAKSIKRMHPEVERVGYFGSYANDTYGPASDVDLLIILRRSDRRFLDRIPDFLPDNLSICCDVFPYTSEEIEKMQGQNNPWIRHVLGEVVWL</sequence>
<dbReference type="AlphaFoldDB" id="X1KHU8"/>
<dbReference type="Pfam" id="PF01909">
    <property type="entry name" value="NTP_transf_2"/>
    <property type="match status" value="1"/>
</dbReference>
<comment type="caution">
    <text evidence="2">The sequence shown here is derived from an EMBL/GenBank/DDBJ whole genome shotgun (WGS) entry which is preliminary data.</text>
</comment>
<organism evidence="2">
    <name type="scientific">marine sediment metagenome</name>
    <dbReference type="NCBI Taxonomy" id="412755"/>
    <lineage>
        <taxon>unclassified sequences</taxon>
        <taxon>metagenomes</taxon>
        <taxon>ecological metagenomes</taxon>
    </lineage>
</organism>
<dbReference type="Gene3D" id="3.30.460.10">
    <property type="entry name" value="Beta Polymerase, domain 2"/>
    <property type="match status" value="1"/>
</dbReference>
<dbReference type="CDD" id="cd05403">
    <property type="entry name" value="NT_KNTase_like"/>
    <property type="match status" value="1"/>
</dbReference>
<dbReference type="SUPFAM" id="SSF81301">
    <property type="entry name" value="Nucleotidyltransferase"/>
    <property type="match status" value="1"/>
</dbReference>
<dbReference type="PANTHER" id="PTHR43449">
    <property type="entry name" value="NUCLEOTIDYLTRANSFERASE"/>
    <property type="match status" value="1"/>
</dbReference>
<protein>
    <recommendedName>
        <fullName evidence="1">Polymerase nucleotidyl transferase domain-containing protein</fullName>
    </recommendedName>
</protein>
<dbReference type="InterPro" id="IPR043519">
    <property type="entry name" value="NT_sf"/>
</dbReference>
<feature type="domain" description="Polymerase nucleotidyl transferase" evidence="1">
    <location>
        <begin position="24"/>
        <end position="95"/>
    </location>
</feature>
<dbReference type="InterPro" id="IPR002934">
    <property type="entry name" value="Polymerase_NTP_transf_dom"/>
</dbReference>
<dbReference type="GO" id="GO:0016779">
    <property type="term" value="F:nucleotidyltransferase activity"/>
    <property type="evidence" value="ECO:0007669"/>
    <property type="project" value="InterPro"/>
</dbReference>
<dbReference type="PANTHER" id="PTHR43449:SF1">
    <property type="entry name" value="POLYMERASE BETA NUCLEOTIDYLTRANSFERASE DOMAIN-CONTAINING PROTEIN"/>
    <property type="match status" value="1"/>
</dbReference>
<gene>
    <name evidence="2" type="ORF">S03H2_58804</name>
</gene>